<dbReference type="Gene3D" id="3.40.50.11310">
    <property type="entry name" value="Bacterial phosphonate metabolism protein PhnH"/>
    <property type="match status" value="1"/>
</dbReference>
<protein>
    <submittedName>
        <fullName evidence="1">Phosphonate C-P lyase system protein PhnH</fullName>
    </submittedName>
</protein>
<comment type="caution">
    <text evidence="1">The sequence shown here is derived from an EMBL/GenBank/DDBJ whole genome shotgun (WGS) entry which is preliminary data.</text>
</comment>
<sequence length="157" mass="16254">MTARMEIALHAAFRATLTALSRPGSVQPVPGAGDAVEAARLVLDAVWEAESPPVIVTGAPEPGEFLRVPNGTEEEPELGATVVIVIDADAPVTRVRLSGPGVDGELDIDLPLSPAVLAEREQACEGWPCGIDLVALGPGPQVVGLPRTTRIAVLEVD</sequence>
<dbReference type="EMBL" id="JAAXLS010000051">
    <property type="protein sequence ID" value="NKQ58230.1"/>
    <property type="molecule type" value="Genomic_DNA"/>
</dbReference>
<keyword evidence="1" id="KW-0456">Lyase</keyword>
<dbReference type="InterPro" id="IPR038058">
    <property type="entry name" value="PhnH-like_sp"/>
</dbReference>
<reference evidence="1 2" key="1">
    <citation type="submission" date="2020-04" db="EMBL/GenBank/DDBJ databases">
        <title>Novel species.</title>
        <authorList>
            <person name="Teo W.F.A."/>
            <person name="Lipun K."/>
            <person name="Srisuk N."/>
            <person name="Duangmal K."/>
        </authorList>
    </citation>
    <scope>NUCLEOTIDE SEQUENCE [LARGE SCALE GENOMIC DNA]</scope>
    <source>
        <strain evidence="1 2">K13G38</strain>
    </source>
</reference>
<accession>A0ABX1JEL7</accession>
<dbReference type="RefSeq" id="WP_168521861.1">
    <property type="nucleotide sequence ID" value="NZ_JAAXLS010000051.1"/>
</dbReference>
<dbReference type="InterPro" id="IPR008772">
    <property type="entry name" value="Phosphonate_metab_PhnH"/>
</dbReference>
<dbReference type="SUPFAM" id="SSF159709">
    <property type="entry name" value="PhnH-like"/>
    <property type="match status" value="1"/>
</dbReference>
<organism evidence="1 2">
    <name type="scientific">Amycolatopsis acididurans</name>
    <dbReference type="NCBI Taxonomy" id="2724524"/>
    <lineage>
        <taxon>Bacteria</taxon>
        <taxon>Bacillati</taxon>
        <taxon>Actinomycetota</taxon>
        <taxon>Actinomycetes</taxon>
        <taxon>Pseudonocardiales</taxon>
        <taxon>Pseudonocardiaceae</taxon>
        <taxon>Amycolatopsis</taxon>
    </lineage>
</organism>
<proteinExistence type="predicted"/>
<gene>
    <name evidence="1" type="ORF">HFP15_35800</name>
</gene>
<dbReference type="GO" id="GO:0016829">
    <property type="term" value="F:lyase activity"/>
    <property type="evidence" value="ECO:0007669"/>
    <property type="project" value="UniProtKB-KW"/>
</dbReference>
<dbReference type="Proteomes" id="UP000715441">
    <property type="component" value="Unassembled WGS sequence"/>
</dbReference>
<evidence type="ECO:0000313" key="2">
    <source>
        <dbReference type="Proteomes" id="UP000715441"/>
    </source>
</evidence>
<keyword evidence="2" id="KW-1185">Reference proteome</keyword>
<dbReference type="Pfam" id="PF05845">
    <property type="entry name" value="PhnH"/>
    <property type="match status" value="1"/>
</dbReference>
<name>A0ABX1JEL7_9PSEU</name>
<evidence type="ECO:0000313" key="1">
    <source>
        <dbReference type="EMBL" id="NKQ58230.1"/>
    </source>
</evidence>